<evidence type="ECO:0000313" key="3">
    <source>
        <dbReference type="EMBL" id="GMM52483.1"/>
    </source>
</evidence>
<feature type="signal peptide" evidence="2">
    <location>
        <begin position="1"/>
        <end position="15"/>
    </location>
</feature>
<comment type="caution">
    <text evidence="3">The sequence shown here is derived from an EMBL/GenBank/DDBJ whole genome shotgun (WGS) entry which is preliminary data.</text>
</comment>
<proteinExistence type="predicted"/>
<keyword evidence="2" id="KW-0732">Signal</keyword>
<reference evidence="3 4" key="1">
    <citation type="journal article" date="2023" name="Elife">
        <title>Identification of key yeast species and microbe-microbe interactions impacting larval growth of Drosophila in the wild.</title>
        <authorList>
            <person name="Mure A."/>
            <person name="Sugiura Y."/>
            <person name="Maeda R."/>
            <person name="Honda K."/>
            <person name="Sakurai N."/>
            <person name="Takahashi Y."/>
            <person name="Watada M."/>
            <person name="Katoh T."/>
            <person name="Gotoh A."/>
            <person name="Gotoh Y."/>
            <person name="Taniguchi I."/>
            <person name="Nakamura K."/>
            <person name="Hayashi T."/>
            <person name="Katayama T."/>
            <person name="Uemura T."/>
            <person name="Hattori Y."/>
        </authorList>
    </citation>
    <scope>NUCLEOTIDE SEQUENCE [LARGE SCALE GENOMIC DNA]</scope>
    <source>
        <strain evidence="3 4">SB-73</strain>
    </source>
</reference>
<evidence type="ECO:0000313" key="4">
    <source>
        <dbReference type="Proteomes" id="UP001362899"/>
    </source>
</evidence>
<feature type="region of interest" description="Disordered" evidence="1">
    <location>
        <begin position="186"/>
        <end position="205"/>
    </location>
</feature>
<dbReference type="EMBL" id="BTGC01000008">
    <property type="protein sequence ID" value="GMM52483.1"/>
    <property type="molecule type" value="Genomic_DNA"/>
</dbReference>
<name>A0AAV5RP15_STABA</name>
<evidence type="ECO:0000256" key="1">
    <source>
        <dbReference type="SAM" id="MobiDB-lite"/>
    </source>
</evidence>
<protein>
    <submittedName>
        <fullName evidence="3">Uncharacterized protein</fullName>
    </submittedName>
</protein>
<accession>A0AAV5RP15</accession>
<dbReference type="Proteomes" id="UP001362899">
    <property type="component" value="Unassembled WGS sequence"/>
</dbReference>
<keyword evidence="4" id="KW-1185">Reference proteome</keyword>
<feature type="chain" id="PRO_5043910378" evidence="2">
    <location>
        <begin position="16"/>
        <end position="266"/>
    </location>
</feature>
<dbReference type="AlphaFoldDB" id="A0AAV5RP15"/>
<gene>
    <name evidence="3" type="ORF">DASB73_034460</name>
</gene>
<evidence type="ECO:0000256" key="2">
    <source>
        <dbReference type="SAM" id="SignalP"/>
    </source>
</evidence>
<sequence length="266" mass="28465">MLLLFLVLIITSAIASINIVYQGVENDAVSPRKVINNQANADAGASLVKMFHVDNGSNESSIITVNGYHLNWIPIILPEDSPEGDYELIISNHDETTTHTGTIVSIPTADSELLCVSYSQKPTFTGSSNCLDSVKSKEFGSLESSSSFLFILKSSLANARNESSSINGSLESTILSSESFDTCKPSFSPNSSTKENRNAEYTNTSSTPTTIQYSATITTSSHLTTFTVTTFGHTYTITTKIHNAAASENYSLAAAGAAIVFSLVFI</sequence>
<organism evidence="3 4">
    <name type="scientific">Starmerella bacillaris</name>
    <name type="common">Yeast</name>
    <name type="synonym">Candida zemplinina</name>
    <dbReference type="NCBI Taxonomy" id="1247836"/>
    <lineage>
        <taxon>Eukaryota</taxon>
        <taxon>Fungi</taxon>
        <taxon>Dikarya</taxon>
        <taxon>Ascomycota</taxon>
        <taxon>Saccharomycotina</taxon>
        <taxon>Dipodascomycetes</taxon>
        <taxon>Dipodascales</taxon>
        <taxon>Trichomonascaceae</taxon>
        <taxon>Starmerella</taxon>
    </lineage>
</organism>